<evidence type="ECO:0000313" key="2">
    <source>
        <dbReference type="Proteomes" id="UP001431783"/>
    </source>
</evidence>
<dbReference type="Proteomes" id="UP001431783">
    <property type="component" value="Unassembled WGS sequence"/>
</dbReference>
<proteinExistence type="predicted"/>
<protein>
    <submittedName>
        <fullName evidence="1">Uncharacterized protein</fullName>
    </submittedName>
</protein>
<name>A0AAW1TWP7_9CUCU</name>
<keyword evidence="2" id="KW-1185">Reference proteome</keyword>
<gene>
    <name evidence="1" type="ORF">WA026_019625</name>
</gene>
<dbReference type="EMBL" id="JARQZJ010000013">
    <property type="protein sequence ID" value="KAK9872838.1"/>
    <property type="molecule type" value="Genomic_DNA"/>
</dbReference>
<evidence type="ECO:0000313" key="1">
    <source>
        <dbReference type="EMBL" id="KAK9872838.1"/>
    </source>
</evidence>
<comment type="caution">
    <text evidence="1">The sequence shown here is derived from an EMBL/GenBank/DDBJ whole genome shotgun (WGS) entry which is preliminary data.</text>
</comment>
<accession>A0AAW1TWP7</accession>
<dbReference type="AlphaFoldDB" id="A0AAW1TWP7"/>
<sequence length="101" mass="11373">MKYLGFDVTALKWFNSYLSNRKLVKVDESVSELSHVESCSNHDLQICMSCQPSNLQQTIEVINSELENLTLWCAKNALKLNPGKSKAQLLRGEAHACTIDM</sequence>
<reference evidence="1 2" key="1">
    <citation type="submission" date="2023-03" db="EMBL/GenBank/DDBJ databases">
        <title>Genome insight into feeding habits of ladybird beetles.</title>
        <authorList>
            <person name="Li H.-S."/>
            <person name="Huang Y.-H."/>
            <person name="Pang H."/>
        </authorList>
    </citation>
    <scope>NUCLEOTIDE SEQUENCE [LARGE SCALE GENOMIC DNA]</scope>
    <source>
        <strain evidence="1">SYSU_2023b</strain>
        <tissue evidence="1">Whole body</tissue>
    </source>
</reference>
<organism evidence="1 2">
    <name type="scientific">Henosepilachna vigintioctopunctata</name>
    <dbReference type="NCBI Taxonomy" id="420089"/>
    <lineage>
        <taxon>Eukaryota</taxon>
        <taxon>Metazoa</taxon>
        <taxon>Ecdysozoa</taxon>
        <taxon>Arthropoda</taxon>
        <taxon>Hexapoda</taxon>
        <taxon>Insecta</taxon>
        <taxon>Pterygota</taxon>
        <taxon>Neoptera</taxon>
        <taxon>Endopterygota</taxon>
        <taxon>Coleoptera</taxon>
        <taxon>Polyphaga</taxon>
        <taxon>Cucujiformia</taxon>
        <taxon>Coccinelloidea</taxon>
        <taxon>Coccinellidae</taxon>
        <taxon>Epilachninae</taxon>
        <taxon>Epilachnini</taxon>
        <taxon>Henosepilachna</taxon>
    </lineage>
</organism>